<keyword evidence="3" id="KW-1185">Reference proteome</keyword>
<evidence type="ECO:0000313" key="3">
    <source>
        <dbReference type="Proteomes" id="UP000000311"/>
    </source>
</evidence>
<protein>
    <submittedName>
        <fullName evidence="2">Uncharacterized protein</fullName>
    </submittedName>
</protein>
<dbReference type="AlphaFoldDB" id="E2AHP2"/>
<dbReference type="EMBL" id="GL439576">
    <property type="protein sequence ID" value="EFN67051.1"/>
    <property type="molecule type" value="Genomic_DNA"/>
</dbReference>
<gene>
    <name evidence="2" type="ORF">EAG_02776</name>
</gene>
<dbReference type="InParanoid" id="E2AHP2"/>
<proteinExistence type="predicted"/>
<accession>E2AHP2</accession>
<evidence type="ECO:0000313" key="2">
    <source>
        <dbReference type="EMBL" id="EFN67051.1"/>
    </source>
</evidence>
<feature type="signal peptide" evidence="1">
    <location>
        <begin position="1"/>
        <end position="22"/>
    </location>
</feature>
<reference evidence="2 3" key="1">
    <citation type="journal article" date="2010" name="Science">
        <title>Genomic comparison of the ants Camponotus floridanus and Harpegnathos saltator.</title>
        <authorList>
            <person name="Bonasio R."/>
            <person name="Zhang G."/>
            <person name="Ye C."/>
            <person name="Mutti N.S."/>
            <person name="Fang X."/>
            <person name="Qin N."/>
            <person name="Donahue G."/>
            <person name="Yang P."/>
            <person name="Li Q."/>
            <person name="Li C."/>
            <person name="Zhang P."/>
            <person name="Huang Z."/>
            <person name="Berger S.L."/>
            <person name="Reinberg D."/>
            <person name="Wang J."/>
            <person name="Liebig J."/>
        </authorList>
    </citation>
    <scope>NUCLEOTIDE SEQUENCE [LARGE SCALE GENOMIC DNA]</scope>
    <source>
        <strain evidence="3">C129</strain>
    </source>
</reference>
<dbReference type="Proteomes" id="UP000000311">
    <property type="component" value="Unassembled WGS sequence"/>
</dbReference>
<sequence length="414" mass="47547">MKAKVWLTFRILSRAVLTAIKAKFITIAHCLNIGFCLPASCSSNLLSRLFSETSTLTLEDSADEEINYTLNYLSSEEFLGCIDDLELSSERIVEEELGREVEISEVKERKGMILEEGMLRVGLARPAALPLPERRMRCFRCLEMNNIVVNTRNFYKRQNTEPLWRTLSYTPNCLRHMDTLKNGLIKKSLLEQLKITYAAKNEYKISLTPEVDVLPSGFRLIYQLLLDDDLRRKGVLSSPAAKILKNLISFGRRVMLNPESFLDVGVSDVEARVVSELGSRMLEEEAGASVDTMEELQRIDCQLQDKCVVAEMMPKARRGGHLYQARKLYYNYKYDSVTKEDSELLGTERVDFDIKYEAYFNLRLAIKKTKPPRKNIRIKTIEYFPWPRDSPLIDTVAILDTNALLNINISNIHH</sequence>
<feature type="chain" id="PRO_5003157208" evidence="1">
    <location>
        <begin position="23"/>
        <end position="414"/>
    </location>
</feature>
<keyword evidence="1" id="KW-0732">Signal</keyword>
<name>E2AHP2_CAMFO</name>
<evidence type="ECO:0000256" key="1">
    <source>
        <dbReference type="SAM" id="SignalP"/>
    </source>
</evidence>
<organism evidence="3">
    <name type="scientific">Camponotus floridanus</name>
    <name type="common">Florida carpenter ant</name>
    <dbReference type="NCBI Taxonomy" id="104421"/>
    <lineage>
        <taxon>Eukaryota</taxon>
        <taxon>Metazoa</taxon>
        <taxon>Ecdysozoa</taxon>
        <taxon>Arthropoda</taxon>
        <taxon>Hexapoda</taxon>
        <taxon>Insecta</taxon>
        <taxon>Pterygota</taxon>
        <taxon>Neoptera</taxon>
        <taxon>Endopterygota</taxon>
        <taxon>Hymenoptera</taxon>
        <taxon>Apocrita</taxon>
        <taxon>Aculeata</taxon>
        <taxon>Formicoidea</taxon>
        <taxon>Formicidae</taxon>
        <taxon>Formicinae</taxon>
        <taxon>Camponotus</taxon>
    </lineage>
</organism>